<dbReference type="EMBL" id="GBXM01065248">
    <property type="protein sequence ID" value="JAH43329.1"/>
    <property type="molecule type" value="Transcribed_RNA"/>
</dbReference>
<protein>
    <submittedName>
        <fullName evidence="1">Uncharacterized protein</fullName>
    </submittedName>
</protein>
<proteinExistence type="predicted"/>
<reference evidence="1" key="1">
    <citation type="submission" date="2014-11" db="EMBL/GenBank/DDBJ databases">
        <authorList>
            <person name="Amaro Gonzalez C."/>
        </authorList>
    </citation>
    <scope>NUCLEOTIDE SEQUENCE</scope>
</reference>
<reference evidence="1" key="2">
    <citation type="journal article" date="2015" name="Fish Shellfish Immunol.">
        <title>Early steps in the European eel (Anguilla anguilla)-Vibrio vulnificus interaction in the gills: Role of the RtxA13 toxin.</title>
        <authorList>
            <person name="Callol A."/>
            <person name="Pajuelo D."/>
            <person name="Ebbesson L."/>
            <person name="Teles M."/>
            <person name="MacKenzie S."/>
            <person name="Amaro C."/>
        </authorList>
    </citation>
    <scope>NUCLEOTIDE SEQUENCE</scope>
</reference>
<accession>A0A0E9SPQ5</accession>
<name>A0A0E9SPQ5_ANGAN</name>
<organism evidence="1">
    <name type="scientific">Anguilla anguilla</name>
    <name type="common">European freshwater eel</name>
    <name type="synonym">Muraena anguilla</name>
    <dbReference type="NCBI Taxonomy" id="7936"/>
    <lineage>
        <taxon>Eukaryota</taxon>
        <taxon>Metazoa</taxon>
        <taxon>Chordata</taxon>
        <taxon>Craniata</taxon>
        <taxon>Vertebrata</taxon>
        <taxon>Euteleostomi</taxon>
        <taxon>Actinopterygii</taxon>
        <taxon>Neopterygii</taxon>
        <taxon>Teleostei</taxon>
        <taxon>Anguilliformes</taxon>
        <taxon>Anguillidae</taxon>
        <taxon>Anguilla</taxon>
    </lineage>
</organism>
<sequence>MRRCLVWLSSLSQSVVMRSGRASRLR</sequence>
<dbReference type="AlphaFoldDB" id="A0A0E9SPQ5"/>
<evidence type="ECO:0000313" key="1">
    <source>
        <dbReference type="EMBL" id="JAH43329.1"/>
    </source>
</evidence>